<dbReference type="Pfam" id="PF18895">
    <property type="entry name" value="T4SS_pilin"/>
    <property type="match status" value="1"/>
</dbReference>
<keyword evidence="1" id="KW-1133">Transmembrane helix</keyword>
<dbReference type="Proteomes" id="UP000178826">
    <property type="component" value="Unassembled WGS sequence"/>
</dbReference>
<feature type="transmembrane region" description="Helical" evidence="1">
    <location>
        <begin position="84"/>
        <end position="109"/>
    </location>
</feature>
<gene>
    <name evidence="2" type="ORF">A2998_01470</name>
</gene>
<keyword evidence="1" id="KW-0812">Transmembrane</keyword>
<dbReference type="InterPro" id="IPR043993">
    <property type="entry name" value="T4SS_pilin"/>
</dbReference>
<evidence type="ECO:0008006" key="4">
    <source>
        <dbReference type="Google" id="ProtNLM"/>
    </source>
</evidence>
<reference evidence="2 3" key="1">
    <citation type="journal article" date="2016" name="Nat. Commun.">
        <title>Thousands of microbial genomes shed light on interconnected biogeochemical processes in an aquifer system.</title>
        <authorList>
            <person name="Anantharaman K."/>
            <person name="Brown C.T."/>
            <person name="Hug L.A."/>
            <person name="Sharon I."/>
            <person name="Castelle C.J."/>
            <person name="Probst A.J."/>
            <person name="Thomas B.C."/>
            <person name="Singh A."/>
            <person name="Wilkins M.J."/>
            <person name="Karaoz U."/>
            <person name="Brodie E.L."/>
            <person name="Williams K.H."/>
            <person name="Hubbard S.S."/>
            <person name="Banfield J.F."/>
        </authorList>
    </citation>
    <scope>NUCLEOTIDE SEQUENCE [LARGE SCALE GENOMIC DNA]</scope>
</reference>
<accession>A0A1G2ICZ8</accession>
<proteinExistence type="predicted"/>
<sequence>MMNKKIVSLFALFGLFGFVYFAFAAPVIIPNPLNVDNFGALLLKIAGGIGVLIGSLGTIMIIVAGILYLTSAGSPERMGSAKKALFYAIAGIAIGISATAIVATIQWVLK</sequence>
<organism evidence="2 3">
    <name type="scientific">Candidatus Staskawiczbacteria bacterium RIFCSPLOWO2_01_FULL_37_25b</name>
    <dbReference type="NCBI Taxonomy" id="1802213"/>
    <lineage>
        <taxon>Bacteria</taxon>
        <taxon>Candidatus Staskawicziibacteriota</taxon>
    </lineage>
</organism>
<comment type="caution">
    <text evidence="2">The sequence shown here is derived from an EMBL/GenBank/DDBJ whole genome shotgun (WGS) entry which is preliminary data.</text>
</comment>
<dbReference type="EMBL" id="MHOZ01000036">
    <property type="protein sequence ID" value="OGZ72615.1"/>
    <property type="molecule type" value="Genomic_DNA"/>
</dbReference>
<evidence type="ECO:0000313" key="3">
    <source>
        <dbReference type="Proteomes" id="UP000178826"/>
    </source>
</evidence>
<evidence type="ECO:0000256" key="1">
    <source>
        <dbReference type="SAM" id="Phobius"/>
    </source>
</evidence>
<evidence type="ECO:0000313" key="2">
    <source>
        <dbReference type="EMBL" id="OGZ72615.1"/>
    </source>
</evidence>
<dbReference type="AlphaFoldDB" id="A0A1G2ICZ8"/>
<protein>
    <recommendedName>
        <fullName evidence="4">TrbC/VIRB2 family protein</fullName>
    </recommendedName>
</protein>
<name>A0A1G2ICZ8_9BACT</name>
<keyword evidence="1" id="KW-0472">Membrane</keyword>
<feature type="transmembrane region" description="Helical" evidence="1">
    <location>
        <begin position="48"/>
        <end position="72"/>
    </location>
</feature>